<evidence type="ECO:0000256" key="2">
    <source>
        <dbReference type="ARBA" id="ARBA00001968"/>
    </source>
</evidence>
<keyword evidence="15" id="KW-0804">Transcription</keyword>
<gene>
    <name evidence="18" type="ORF">JCGZ_26681</name>
</gene>
<evidence type="ECO:0000256" key="15">
    <source>
        <dbReference type="ARBA" id="ARBA00023163"/>
    </source>
</evidence>
<keyword evidence="8" id="KW-0963">Cytoplasm</keyword>
<evidence type="ECO:0000256" key="14">
    <source>
        <dbReference type="ARBA" id="ARBA00023015"/>
    </source>
</evidence>
<proteinExistence type="inferred from homology"/>
<dbReference type="InterPro" id="IPR039637">
    <property type="entry name" value="CNOT7/CNOT8/Pop2"/>
</dbReference>
<comment type="cofactor">
    <cofactor evidence="2">
        <name>a divalent metal cation</name>
        <dbReference type="ChEBI" id="CHEBI:60240"/>
    </cofactor>
</comment>
<evidence type="ECO:0000256" key="13">
    <source>
        <dbReference type="ARBA" id="ARBA00022884"/>
    </source>
</evidence>
<evidence type="ECO:0000256" key="16">
    <source>
        <dbReference type="ARBA" id="ARBA00023242"/>
    </source>
</evidence>
<evidence type="ECO:0000256" key="7">
    <source>
        <dbReference type="ARBA" id="ARBA00012161"/>
    </source>
</evidence>
<evidence type="ECO:0000256" key="11">
    <source>
        <dbReference type="ARBA" id="ARBA00022801"/>
    </source>
</evidence>
<keyword evidence="19" id="KW-1185">Reference proteome</keyword>
<dbReference type="GO" id="GO:0005634">
    <property type="term" value="C:nucleus"/>
    <property type="evidence" value="ECO:0007669"/>
    <property type="project" value="UniProtKB-SubCell"/>
</dbReference>
<accession>A0A067L7E0</accession>
<keyword evidence="13" id="KW-0694">RNA-binding</keyword>
<dbReference type="Proteomes" id="UP000027138">
    <property type="component" value="Unassembled WGS sequence"/>
</dbReference>
<dbReference type="Pfam" id="PF04857">
    <property type="entry name" value="CAF1"/>
    <property type="match status" value="2"/>
</dbReference>
<dbReference type="OrthoDB" id="845485at2759"/>
<dbReference type="InterPro" id="IPR006941">
    <property type="entry name" value="RNase_CAF1"/>
</dbReference>
<evidence type="ECO:0000256" key="17">
    <source>
        <dbReference type="ARBA" id="ARBA00025148"/>
    </source>
</evidence>
<dbReference type="EC" id="3.1.13.4" evidence="7"/>
<evidence type="ECO:0000256" key="1">
    <source>
        <dbReference type="ARBA" id="ARBA00001663"/>
    </source>
</evidence>
<keyword evidence="9" id="KW-0540">Nuclease</keyword>
<evidence type="ECO:0000313" key="18">
    <source>
        <dbReference type="EMBL" id="KDP43148.1"/>
    </source>
</evidence>
<comment type="catalytic activity">
    <reaction evidence="1">
        <text>Exonucleolytic cleavage of poly(A) to 5'-AMP.</text>
        <dbReference type="EC" id="3.1.13.4"/>
    </reaction>
</comment>
<dbReference type="PANTHER" id="PTHR10797">
    <property type="entry name" value="CCR4-NOT TRANSCRIPTION COMPLEX SUBUNIT"/>
    <property type="match status" value="1"/>
</dbReference>
<dbReference type="GO" id="GO:0004535">
    <property type="term" value="F:poly(A)-specific ribonuclease activity"/>
    <property type="evidence" value="ECO:0007669"/>
    <property type="project" value="UniProtKB-EC"/>
</dbReference>
<keyword evidence="16" id="KW-0539">Nucleus</keyword>
<evidence type="ECO:0000256" key="5">
    <source>
        <dbReference type="ARBA" id="ARBA00008372"/>
    </source>
</evidence>
<dbReference type="GO" id="GO:0030014">
    <property type="term" value="C:CCR4-NOT complex"/>
    <property type="evidence" value="ECO:0007669"/>
    <property type="project" value="InterPro"/>
</dbReference>
<evidence type="ECO:0000256" key="9">
    <source>
        <dbReference type="ARBA" id="ARBA00022722"/>
    </source>
</evidence>
<dbReference type="SUPFAM" id="SSF53098">
    <property type="entry name" value="Ribonuclease H-like"/>
    <property type="match status" value="1"/>
</dbReference>
<comment type="subunit">
    <text evidence="6">Component of the CCR4-NOT complex, at least composed of CRR4 and CAF1 proteins.</text>
</comment>
<evidence type="ECO:0000256" key="10">
    <source>
        <dbReference type="ARBA" id="ARBA00022723"/>
    </source>
</evidence>
<dbReference type="GO" id="GO:0046872">
    <property type="term" value="F:metal ion binding"/>
    <property type="evidence" value="ECO:0007669"/>
    <property type="project" value="UniProtKB-KW"/>
</dbReference>
<dbReference type="Gene3D" id="3.30.420.10">
    <property type="entry name" value="Ribonuclease H-like superfamily/Ribonuclease H"/>
    <property type="match status" value="1"/>
</dbReference>
<evidence type="ECO:0000256" key="12">
    <source>
        <dbReference type="ARBA" id="ARBA00022839"/>
    </source>
</evidence>
<keyword evidence="10" id="KW-0479">Metal-binding</keyword>
<name>A0A067L7E0_JATCU</name>
<dbReference type="STRING" id="180498.A0A067L7E0"/>
<dbReference type="InterPro" id="IPR036397">
    <property type="entry name" value="RNaseH_sf"/>
</dbReference>
<comment type="similarity">
    <text evidence="5">Belongs to the CAF1 family.</text>
</comment>
<keyword evidence="12" id="KW-0269">Exonuclease</keyword>
<dbReference type="GO" id="GO:0003723">
    <property type="term" value="F:RNA binding"/>
    <property type="evidence" value="ECO:0007669"/>
    <property type="project" value="UniProtKB-KW"/>
</dbReference>
<comment type="function">
    <text evidence="17">Ubiquitous transcription factor required for a diverse set of processes. It is a component of the CCR4 complex involved in the control of gene expression.</text>
</comment>
<keyword evidence="14" id="KW-0805">Transcription regulation</keyword>
<dbReference type="EMBL" id="KK914280">
    <property type="protein sequence ID" value="KDP43148.1"/>
    <property type="molecule type" value="Genomic_DNA"/>
</dbReference>
<comment type="subcellular location">
    <subcellularLocation>
        <location evidence="4">Cytoplasm</location>
    </subcellularLocation>
    <subcellularLocation>
        <location evidence="3">Nucleus</location>
    </subcellularLocation>
</comment>
<dbReference type="InterPro" id="IPR012337">
    <property type="entry name" value="RNaseH-like_sf"/>
</dbReference>
<reference evidence="18 19" key="1">
    <citation type="journal article" date="2014" name="PLoS ONE">
        <title>Global Analysis of Gene Expression Profiles in Physic Nut (Jatropha curcas L.) Seedlings Exposed to Salt Stress.</title>
        <authorList>
            <person name="Zhang L."/>
            <person name="Zhang C."/>
            <person name="Wu P."/>
            <person name="Chen Y."/>
            <person name="Li M."/>
            <person name="Jiang H."/>
            <person name="Wu G."/>
        </authorList>
    </citation>
    <scope>NUCLEOTIDE SEQUENCE [LARGE SCALE GENOMIC DNA]</scope>
    <source>
        <strain evidence="19">cv. GZQX0401</strain>
        <tissue evidence="18">Young leaves</tissue>
    </source>
</reference>
<evidence type="ECO:0000256" key="8">
    <source>
        <dbReference type="ARBA" id="ARBA00022490"/>
    </source>
</evidence>
<sequence length="303" mass="34438">MNPIIPVWRYNLVDELKCIDSLLHFHGVVYVDTEFPGFLIDTPRQASESLIYSNLKFNVDATTLIQLGLTLSDENGNIAGCWEFNFSFDAQTEVTKVYTDDSLEFLKDHGINFEKLKNDGIDIRFFSDAFVHILAKHRNLKWITFHGLYDMAHMVTMVTKSSLPPSSLDFTELIANVFGCYVFDIKYIATFCDGLSKGELGLEKLAKILRVKRVGGAHQAGSDSLLSATVFSRLKTVYGIDESRHVGFLYGIGNRIRKSVRPRVLYPSFTRYCQPKIYHPMLVAPPFFHPFVLHPICSNVMFS</sequence>
<keyword evidence="11" id="KW-0378">Hydrolase</keyword>
<dbReference type="AlphaFoldDB" id="A0A067L7E0"/>
<evidence type="ECO:0000256" key="3">
    <source>
        <dbReference type="ARBA" id="ARBA00004123"/>
    </source>
</evidence>
<evidence type="ECO:0000256" key="4">
    <source>
        <dbReference type="ARBA" id="ARBA00004496"/>
    </source>
</evidence>
<protein>
    <recommendedName>
        <fullName evidence="7">poly(A)-specific ribonuclease</fullName>
        <ecNumber evidence="7">3.1.13.4</ecNumber>
    </recommendedName>
</protein>
<organism evidence="18 19">
    <name type="scientific">Jatropha curcas</name>
    <name type="common">Barbados nut</name>
    <dbReference type="NCBI Taxonomy" id="180498"/>
    <lineage>
        <taxon>Eukaryota</taxon>
        <taxon>Viridiplantae</taxon>
        <taxon>Streptophyta</taxon>
        <taxon>Embryophyta</taxon>
        <taxon>Tracheophyta</taxon>
        <taxon>Spermatophyta</taxon>
        <taxon>Magnoliopsida</taxon>
        <taxon>eudicotyledons</taxon>
        <taxon>Gunneridae</taxon>
        <taxon>Pentapetalae</taxon>
        <taxon>rosids</taxon>
        <taxon>fabids</taxon>
        <taxon>Malpighiales</taxon>
        <taxon>Euphorbiaceae</taxon>
        <taxon>Crotonoideae</taxon>
        <taxon>Jatropheae</taxon>
        <taxon>Jatropha</taxon>
    </lineage>
</organism>
<dbReference type="GO" id="GO:0005737">
    <property type="term" value="C:cytoplasm"/>
    <property type="evidence" value="ECO:0007669"/>
    <property type="project" value="UniProtKB-SubCell"/>
</dbReference>
<evidence type="ECO:0000256" key="6">
    <source>
        <dbReference type="ARBA" id="ARBA00011757"/>
    </source>
</evidence>
<evidence type="ECO:0000313" key="19">
    <source>
        <dbReference type="Proteomes" id="UP000027138"/>
    </source>
</evidence>